<keyword evidence="2" id="KW-1185">Reference proteome</keyword>
<evidence type="ECO:0000313" key="2">
    <source>
        <dbReference type="Proteomes" id="UP000594014"/>
    </source>
</evidence>
<reference evidence="1" key="1">
    <citation type="submission" date="2019-08" db="EMBL/GenBank/DDBJ databases">
        <title>Genome sequence of Clostridiales bacterium MT110.</title>
        <authorList>
            <person name="Cao J."/>
        </authorList>
    </citation>
    <scope>NUCLEOTIDE SEQUENCE</scope>
    <source>
        <strain evidence="1">MT110</strain>
    </source>
</reference>
<dbReference type="Proteomes" id="UP000594014">
    <property type="component" value="Chromosome"/>
</dbReference>
<gene>
    <name evidence="1" type="ORF">FRZ06_13365</name>
</gene>
<keyword evidence="1" id="KW-0413">Isomerase</keyword>
<evidence type="ECO:0000313" key="1">
    <source>
        <dbReference type="EMBL" id="QOX64258.1"/>
    </source>
</evidence>
<name>A0ACD1ADF3_9FIRM</name>
<sequence length="449" mass="48655">MGRLFGTDGVRGVANSELTPELAFNLGKAGAYVLSKDQQRPVVLIAKDTRISGDMLEDAISAGILAMGGNVIKAGVLPTPAVAYLVKYYQADAGVVISASHNPFEYNGIKFFNGEGFKLDDDIEDEIEDIILRNIDVNSHITGDRLGRCLEAEEDAIALYAEFLKKTADMDLSGMKLVIDCANGASYKVAEKVFRELGADVTAIHNQPDGVNINERCGSTHPEELQKLVVSSKADMGLAFDGDADRLIAVDELGRLIDGDKMIYICAKMLKHNEVLPGDKVTATVMSNIGFHRALAKIGCNVDTTQVGDRYVLESMLKTGCVIGGEQSGHIIFLNHTTTGDGILSALQLLKAVRESGIKPSVLADEVTIYPQVLKNARIKNENKKKYLSDPEISAEIERLESMMAGEGRVLIRPSGTEPLVRVMIEGKDIEQITKLAENLASLLTKRFG</sequence>
<organism evidence="1 2">
    <name type="scientific">Anoxybacterium hadale</name>
    <dbReference type="NCBI Taxonomy" id="3408580"/>
    <lineage>
        <taxon>Bacteria</taxon>
        <taxon>Bacillati</taxon>
        <taxon>Bacillota</taxon>
        <taxon>Clostridia</taxon>
        <taxon>Peptostreptococcales</taxon>
        <taxon>Anaerovoracaceae</taxon>
        <taxon>Anoxybacterium</taxon>
    </lineage>
</organism>
<proteinExistence type="predicted"/>
<dbReference type="EMBL" id="CP042469">
    <property type="protein sequence ID" value="QOX64258.1"/>
    <property type="molecule type" value="Genomic_DNA"/>
</dbReference>
<accession>A0ACD1ADF3</accession>
<protein>
    <submittedName>
        <fullName evidence="1">Phosphoglucosamine mutase</fullName>
        <ecNumber evidence="1">5.4.2.10</ecNumber>
    </submittedName>
</protein>
<dbReference type="EC" id="5.4.2.10" evidence="1"/>